<dbReference type="AlphaFoldDB" id="A0AAE3YN53"/>
<dbReference type="RefSeq" id="WP_310366665.1">
    <property type="nucleotide sequence ID" value="NZ_JAVDYB010000001.1"/>
</dbReference>
<dbReference type="Proteomes" id="UP001183643">
    <property type="component" value="Unassembled WGS sequence"/>
</dbReference>
<proteinExistence type="predicted"/>
<feature type="compositionally biased region" description="Gly residues" evidence="1">
    <location>
        <begin position="205"/>
        <end position="215"/>
    </location>
</feature>
<evidence type="ECO:0000256" key="1">
    <source>
        <dbReference type="SAM" id="MobiDB-lite"/>
    </source>
</evidence>
<reference evidence="2" key="1">
    <citation type="submission" date="2023-07" db="EMBL/GenBank/DDBJ databases">
        <title>Sequencing the genomes of 1000 actinobacteria strains.</title>
        <authorList>
            <person name="Klenk H.-P."/>
        </authorList>
    </citation>
    <scope>NUCLEOTIDE SEQUENCE</scope>
    <source>
        <strain evidence="2">DSM 44707</strain>
    </source>
</reference>
<feature type="region of interest" description="Disordered" evidence="1">
    <location>
        <begin position="184"/>
        <end position="233"/>
    </location>
</feature>
<comment type="caution">
    <text evidence="2">The sequence shown here is derived from an EMBL/GenBank/DDBJ whole genome shotgun (WGS) entry which is preliminary data.</text>
</comment>
<protein>
    <recommendedName>
        <fullName evidence="4">PPE family domain-containing protein</fullName>
    </recommendedName>
</protein>
<accession>A0AAE3YN53</accession>
<sequence length="313" mass="30757">MRTPLWTDFSRWTHEELIRALAAANPYVMRAAADTWAVIAAALHELAQDITPADADWTGPAADRHRRMTTELAGGTGTVAAAAAEVRDLMYAAAEALQRAWTTMPPVGGTAAHRQAVLVMAGLAERYLAIAGAMHTALGRLPADPAAPETDPVTGAPVTGREPLFGGLMPAGLAATAAAAAARSTPPAAGGPRPAGTASVPAARFGGGGGGGGVPGLSLPTAPSTSGLPSSPATAAVSTASAVAPGVAAATGGAAAGAARGAMPPMMPGAMMGGAPDGGGMGRRVPPWLVDTQDVWGETSVITSAVIGEDGVT</sequence>
<evidence type="ECO:0008006" key="4">
    <source>
        <dbReference type="Google" id="ProtNLM"/>
    </source>
</evidence>
<evidence type="ECO:0000313" key="3">
    <source>
        <dbReference type="Proteomes" id="UP001183643"/>
    </source>
</evidence>
<keyword evidence="3" id="KW-1185">Reference proteome</keyword>
<name>A0AAE3YN53_9ACTN</name>
<feature type="compositionally biased region" description="Low complexity" evidence="1">
    <location>
        <begin position="184"/>
        <end position="199"/>
    </location>
</feature>
<dbReference type="EMBL" id="JAVDYB010000001">
    <property type="protein sequence ID" value="MDR7275560.1"/>
    <property type="molecule type" value="Genomic_DNA"/>
</dbReference>
<feature type="region of interest" description="Disordered" evidence="1">
    <location>
        <begin position="142"/>
        <end position="161"/>
    </location>
</feature>
<evidence type="ECO:0000313" key="2">
    <source>
        <dbReference type="EMBL" id="MDR7275560.1"/>
    </source>
</evidence>
<organism evidence="2 3">
    <name type="scientific">Catenuloplanes atrovinosus</name>
    <dbReference type="NCBI Taxonomy" id="137266"/>
    <lineage>
        <taxon>Bacteria</taxon>
        <taxon>Bacillati</taxon>
        <taxon>Actinomycetota</taxon>
        <taxon>Actinomycetes</taxon>
        <taxon>Micromonosporales</taxon>
        <taxon>Micromonosporaceae</taxon>
        <taxon>Catenuloplanes</taxon>
    </lineage>
</organism>
<gene>
    <name evidence="2" type="ORF">J2S41_002338</name>
</gene>